<accession>A0A1X9YXW3</accession>
<evidence type="ECO:0000256" key="1">
    <source>
        <dbReference type="ARBA" id="ARBA00004141"/>
    </source>
</evidence>
<dbReference type="Proteomes" id="UP000266292">
    <property type="component" value="Chromosome"/>
</dbReference>
<evidence type="ECO:0008006" key="8">
    <source>
        <dbReference type="Google" id="ProtNLM"/>
    </source>
</evidence>
<protein>
    <recommendedName>
        <fullName evidence="8">DoxX family protein</fullName>
    </recommendedName>
</protein>
<evidence type="ECO:0000256" key="4">
    <source>
        <dbReference type="ARBA" id="ARBA00023136"/>
    </source>
</evidence>
<dbReference type="STRING" id="709015.GCA_000472485_00613"/>
<sequence>MKNAAFSYLLARLPLGMSMFGHGLLRLPKLTQFSEGMAESFKATWLPQALVQQFAYFLPYLELNIGALLLIGLFTRAVSTVGVLLMVALIFGSSLQENWNAVATQMFYGVYFALLYAFEHKYNRYSIDSGIRGHRSKKKKAPAVQ</sequence>
<dbReference type="InterPro" id="IPR032808">
    <property type="entry name" value="DoxX"/>
</dbReference>
<keyword evidence="3 5" id="KW-1133">Transmembrane helix</keyword>
<keyword evidence="2 5" id="KW-0812">Transmembrane</keyword>
<evidence type="ECO:0000313" key="7">
    <source>
        <dbReference type="Proteomes" id="UP000266292"/>
    </source>
</evidence>
<dbReference type="OrthoDB" id="4732370at2"/>
<dbReference type="EMBL" id="CP021235">
    <property type="protein sequence ID" value="ARS37699.1"/>
    <property type="molecule type" value="Genomic_DNA"/>
</dbReference>
<dbReference type="RefSeq" id="WP_025604499.1">
    <property type="nucleotide sequence ID" value="NZ_CP021235.1"/>
</dbReference>
<evidence type="ECO:0000256" key="2">
    <source>
        <dbReference type="ARBA" id="ARBA00022692"/>
    </source>
</evidence>
<feature type="transmembrane region" description="Helical" evidence="5">
    <location>
        <begin position="98"/>
        <end position="118"/>
    </location>
</feature>
<keyword evidence="7" id="KW-1185">Reference proteome</keyword>
<evidence type="ECO:0000256" key="3">
    <source>
        <dbReference type="ARBA" id="ARBA00022989"/>
    </source>
</evidence>
<proteinExistence type="predicted"/>
<evidence type="ECO:0000313" key="6">
    <source>
        <dbReference type="EMBL" id="ARS37699.1"/>
    </source>
</evidence>
<reference evidence="7" key="1">
    <citation type="submission" date="2017-05" db="EMBL/GenBank/DDBJ databases">
        <authorList>
            <person name="Ray J."/>
            <person name="Price M."/>
            <person name="Deutschbauer A."/>
        </authorList>
    </citation>
    <scope>NUCLEOTIDE SEQUENCE [LARGE SCALE GENOMIC DNA]</scope>
    <source>
        <strain evidence="7">DSM 19842</strain>
    </source>
</reference>
<dbReference type="AlphaFoldDB" id="A0A1X9YXW3"/>
<keyword evidence="4 5" id="KW-0472">Membrane</keyword>
<dbReference type="KEGG" id="pact:CA264_03095"/>
<dbReference type="Pfam" id="PF07681">
    <property type="entry name" value="DoxX"/>
    <property type="match status" value="1"/>
</dbReference>
<dbReference type="GO" id="GO:0016020">
    <property type="term" value="C:membrane"/>
    <property type="evidence" value="ECO:0007669"/>
    <property type="project" value="UniProtKB-SubCell"/>
</dbReference>
<name>A0A1X9YXW3_9BACT</name>
<evidence type="ECO:0000256" key="5">
    <source>
        <dbReference type="SAM" id="Phobius"/>
    </source>
</evidence>
<comment type="subcellular location">
    <subcellularLocation>
        <location evidence="1">Membrane</location>
        <topology evidence="1">Multi-pass membrane protein</topology>
    </subcellularLocation>
</comment>
<gene>
    <name evidence="6" type="ORF">CA264_03095</name>
</gene>
<organism evidence="6 7">
    <name type="scientific">Pontibacter actiniarum</name>
    <dbReference type="NCBI Taxonomy" id="323450"/>
    <lineage>
        <taxon>Bacteria</taxon>
        <taxon>Pseudomonadati</taxon>
        <taxon>Bacteroidota</taxon>
        <taxon>Cytophagia</taxon>
        <taxon>Cytophagales</taxon>
        <taxon>Hymenobacteraceae</taxon>
        <taxon>Pontibacter</taxon>
    </lineage>
</organism>
<feature type="transmembrane region" description="Helical" evidence="5">
    <location>
        <begin position="67"/>
        <end position="92"/>
    </location>
</feature>